<keyword evidence="1" id="KW-0472">Membrane</keyword>
<feature type="transmembrane region" description="Helical" evidence="1">
    <location>
        <begin position="52"/>
        <end position="72"/>
    </location>
</feature>
<evidence type="ECO:0000313" key="3">
    <source>
        <dbReference type="Proteomes" id="UP000031449"/>
    </source>
</evidence>
<name>A0A0B5AWX5_9BACL</name>
<feature type="transmembrane region" description="Helical" evidence="1">
    <location>
        <begin position="21"/>
        <end position="40"/>
    </location>
</feature>
<keyword evidence="3" id="KW-1185">Reference proteome</keyword>
<keyword evidence="2" id="KW-0614">Plasmid</keyword>
<protein>
    <submittedName>
        <fullName evidence="2">Uncharacterized protein</fullName>
    </submittedName>
</protein>
<dbReference type="KEGG" id="jeo:JMA_38740"/>
<evidence type="ECO:0000256" key="1">
    <source>
        <dbReference type="SAM" id="Phobius"/>
    </source>
</evidence>
<dbReference type="Proteomes" id="UP000031449">
    <property type="component" value="Plasmid unnamed"/>
</dbReference>
<geneLocation type="plasmid" evidence="3"/>
<dbReference type="AlphaFoldDB" id="A0A0B5AWX5"/>
<keyword evidence="1" id="KW-0812">Transmembrane</keyword>
<dbReference type="BioCyc" id="JESP1508404:G14D9-13158-MONOMER"/>
<sequence>MNTKQHAQHGLLMEMILSVPRLALLVLPVVLYVASIWVIFAEYQPGTMIHDLSFVVFVVETVLLLLALSVSVD</sequence>
<gene>
    <name evidence="2" type="ORF">JMA_38740</name>
</gene>
<dbReference type="HOGENOM" id="CLU_2699768_0_0_9"/>
<keyword evidence="1" id="KW-1133">Transmembrane helix</keyword>
<organism evidence="2 3">
    <name type="scientific">Jeotgalibacillus malaysiensis</name>
    <dbReference type="NCBI Taxonomy" id="1508404"/>
    <lineage>
        <taxon>Bacteria</taxon>
        <taxon>Bacillati</taxon>
        <taxon>Bacillota</taxon>
        <taxon>Bacilli</taxon>
        <taxon>Bacillales</taxon>
        <taxon>Caryophanaceae</taxon>
        <taxon>Jeotgalibacillus</taxon>
    </lineage>
</organism>
<dbReference type="EMBL" id="CP009417">
    <property type="protein sequence ID" value="AJD93192.1"/>
    <property type="molecule type" value="Genomic_DNA"/>
</dbReference>
<reference evidence="2 3" key="1">
    <citation type="submission" date="2014-08" db="EMBL/GenBank/DDBJ databases">
        <title>Complete genome of a marine bacteria Jeotgalibacillus malaysiensis.</title>
        <authorList>
            <person name="Yaakop A.S."/>
            <person name="Chan K.-G."/>
            <person name="Goh K.M."/>
        </authorList>
    </citation>
    <scope>NUCLEOTIDE SEQUENCE [LARGE SCALE GENOMIC DNA]</scope>
    <source>
        <strain evidence="2 3">D5</strain>
        <plasmid evidence="3">Plasmid</plasmid>
    </source>
</reference>
<evidence type="ECO:0000313" key="2">
    <source>
        <dbReference type="EMBL" id="AJD93192.1"/>
    </source>
</evidence>
<proteinExistence type="predicted"/>
<accession>A0A0B5AWX5</accession>